<evidence type="ECO:0000313" key="7">
    <source>
        <dbReference type="Proteomes" id="UP000309133"/>
    </source>
</evidence>
<dbReference type="InterPro" id="IPR011078">
    <property type="entry name" value="PyrdxlP_homeostasis"/>
</dbReference>
<proteinExistence type="inferred from homology"/>
<name>A0A4V3WTV9_9MICO</name>
<keyword evidence="1 2" id="KW-0663">Pyridoxal phosphate</keyword>
<evidence type="ECO:0000256" key="2">
    <source>
        <dbReference type="HAMAP-Rule" id="MF_02087"/>
    </source>
</evidence>
<organism evidence="6 7">
    <name type="scientific">Naasia lichenicola</name>
    <dbReference type="NCBI Taxonomy" id="2565933"/>
    <lineage>
        <taxon>Bacteria</taxon>
        <taxon>Bacillati</taxon>
        <taxon>Actinomycetota</taxon>
        <taxon>Actinomycetes</taxon>
        <taxon>Micrococcales</taxon>
        <taxon>Microbacteriaceae</taxon>
        <taxon>Naasia</taxon>
    </lineage>
</organism>
<accession>A0A4V3WTV9</accession>
<feature type="domain" description="Alanine racemase N-terminal" evidence="5">
    <location>
        <begin position="44"/>
        <end position="241"/>
    </location>
</feature>
<sequence>MTDPTALAERLAEVQERIAQSAVRSGRSADELTLIVITKFHPVELVRDLIDLGVRDFGENRHQEARQKAAELAADPTTPDDLRWHFVGQLQTKKARQVREYASVIHSVDRPELADALGRRTSDRGSVEDDTRTDVFLQIDLDERSSADPSRGGVAPADLAALTERIVASESLRLLGPMAVAPLGMEPIRAFMRLRELAEQIRAVSPSSRFISAGMSGDFETAIEVGATHLRVGTAITGSRPALP</sequence>
<comment type="function">
    <text evidence="2">Pyridoxal 5'-phosphate (PLP)-binding protein, which is involved in PLP homeostasis.</text>
</comment>
<dbReference type="HAMAP" id="MF_02087">
    <property type="entry name" value="PLP_homeostasis"/>
    <property type="match status" value="1"/>
</dbReference>
<dbReference type="EMBL" id="SSSM01000001">
    <property type="protein sequence ID" value="THG33457.1"/>
    <property type="molecule type" value="Genomic_DNA"/>
</dbReference>
<protein>
    <recommendedName>
        <fullName evidence="2">Pyridoxal phosphate homeostasis protein</fullName>
        <shortName evidence="2">PLP homeostasis protein</shortName>
    </recommendedName>
</protein>
<feature type="modified residue" description="N6-(pyridoxal phosphate)lysine" evidence="2 3">
    <location>
        <position position="39"/>
    </location>
</feature>
<dbReference type="InterPro" id="IPR001608">
    <property type="entry name" value="Ala_racemase_N"/>
</dbReference>
<evidence type="ECO:0000259" key="5">
    <source>
        <dbReference type="Pfam" id="PF01168"/>
    </source>
</evidence>
<comment type="cofactor">
    <cofactor evidence="3">
        <name>pyridoxal 5'-phosphate</name>
        <dbReference type="ChEBI" id="CHEBI:597326"/>
    </cofactor>
</comment>
<dbReference type="PROSITE" id="PS01211">
    <property type="entry name" value="UPF0001"/>
    <property type="match status" value="1"/>
</dbReference>
<comment type="similarity">
    <text evidence="2 4">Belongs to the pyridoxal phosphate-binding protein YggS/PROSC family.</text>
</comment>
<dbReference type="Gene3D" id="3.20.20.10">
    <property type="entry name" value="Alanine racemase"/>
    <property type="match status" value="1"/>
</dbReference>
<dbReference type="AlphaFoldDB" id="A0A4V3WTV9"/>
<comment type="caution">
    <text evidence="6">The sequence shown here is derived from an EMBL/GenBank/DDBJ whole genome shotgun (WGS) entry which is preliminary data.</text>
</comment>
<dbReference type="NCBIfam" id="TIGR00044">
    <property type="entry name" value="YggS family pyridoxal phosphate-dependent enzyme"/>
    <property type="match status" value="1"/>
</dbReference>
<evidence type="ECO:0000256" key="1">
    <source>
        <dbReference type="ARBA" id="ARBA00022898"/>
    </source>
</evidence>
<dbReference type="RefSeq" id="WP_136426239.1">
    <property type="nucleotide sequence ID" value="NZ_SSSM01000001.1"/>
</dbReference>
<dbReference type="PIRSF" id="PIRSF004848">
    <property type="entry name" value="YBL036c_PLPDEIII"/>
    <property type="match status" value="1"/>
</dbReference>
<dbReference type="PANTHER" id="PTHR10146">
    <property type="entry name" value="PROLINE SYNTHETASE CO-TRANSCRIBED BACTERIAL HOMOLOG PROTEIN"/>
    <property type="match status" value="1"/>
</dbReference>
<evidence type="ECO:0000313" key="6">
    <source>
        <dbReference type="EMBL" id="THG33457.1"/>
    </source>
</evidence>
<gene>
    <name evidence="6" type="ORF">E6C64_03725</name>
</gene>
<dbReference type="SUPFAM" id="SSF51419">
    <property type="entry name" value="PLP-binding barrel"/>
    <property type="match status" value="1"/>
</dbReference>
<dbReference type="InterPro" id="IPR029066">
    <property type="entry name" value="PLP-binding_barrel"/>
</dbReference>
<dbReference type="CDD" id="cd00635">
    <property type="entry name" value="PLPDE_III_YBL036c_like"/>
    <property type="match status" value="1"/>
</dbReference>
<dbReference type="Pfam" id="PF01168">
    <property type="entry name" value="Ala_racemase_N"/>
    <property type="match status" value="1"/>
</dbReference>
<evidence type="ECO:0000256" key="3">
    <source>
        <dbReference type="PIRSR" id="PIRSR004848-1"/>
    </source>
</evidence>
<dbReference type="PANTHER" id="PTHR10146:SF14">
    <property type="entry name" value="PYRIDOXAL PHOSPHATE HOMEOSTASIS PROTEIN"/>
    <property type="match status" value="1"/>
</dbReference>
<dbReference type="Proteomes" id="UP000309133">
    <property type="component" value="Unassembled WGS sequence"/>
</dbReference>
<evidence type="ECO:0000256" key="4">
    <source>
        <dbReference type="RuleBase" id="RU004514"/>
    </source>
</evidence>
<reference evidence="6 7" key="1">
    <citation type="submission" date="2019-04" db="EMBL/GenBank/DDBJ databases">
        <authorList>
            <person name="Jiang L."/>
        </authorList>
    </citation>
    <scope>NUCLEOTIDE SEQUENCE [LARGE SCALE GENOMIC DNA]</scope>
    <source>
        <strain evidence="6 7">YIM 131853</strain>
    </source>
</reference>
<dbReference type="OrthoDB" id="9804072at2"/>
<dbReference type="GO" id="GO:0030170">
    <property type="term" value="F:pyridoxal phosphate binding"/>
    <property type="evidence" value="ECO:0007669"/>
    <property type="project" value="UniProtKB-UniRule"/>
</dbReference>
<keyword evidence="7" id="KW-1185">Reference proteome</keyword>